<keyword evidence="2" id="KW-1185">Reference proteome</keyword>
<gene>
    <name evidence="1" type="ORF">FRACA_60007</name>
</gene>
<protein>
    <submittedName>
        <fullName evidence="1">Uncharacterized protein</fullName>
    </submittedName>
</protein>
<evidence type="ECO:0000313" key="1">
    <source>
        <dbReference type="EMBL" id="SNQ51021.1"/>
    </source>
</evidence>
<reference evidence="1 2" key="1">
    <citation type="submission" date="2017-06" db="EMBL/GenBank/DDBJ databases">
        <authorList>
            <person name="Kim H.J."/>
            <person name="Triplett B.A."/>
        </authorList>
    </citation>
    <scope>NUCLEOTIDE SEQUENCE [LARGE SCALE GENOMIC DNA]</scope>
    <source>
        <strain evidence="1">FRACA_ARgP5</strain>
    </source>
</reference>
<name>A0A2I2KZD0_9ACTN</name>
<dbReference type="Proteomes" id="UP000234331">
    <property type="component" value="Unassembled WGS sequence"/>
</dbReference>
<dbReference type="EMBL" id="FZMO01000525">
    <property type="protein sequence ID" value="SNQ51021.1"/>
    <property type="molecule type" value="Genomic_DNA"/>
</dbReference>
<proteinExistence type="predicted"/>
<accession>A0A2I2KZD0</accession>
<evidence type="ECO:0000313" key="2">
    <source>
        <dbReference type="Proteomes" id="UP000234331"/>
    </source>
</evidence>
<dbReference type="AlphaFoldDB" id="A0A2I2KZD0"/>
<dbReference type="RefSeq" id="WP_165818617.1">
    <property type="nucleotide sequence ID" value="NZ_FZMO01000525.1"/>
</dbReference>
<organism evidence="1 2">
    <name type="scientific">Frankia canadensis</name>
    <dbReference type="NCBI Taxonomy" id="1836972"/>
    <lineage>
        <taxon>Bacteria</taxon>
        <taxon>Bacillati</taxon>
        <taxon>Actinomycetota</taxon>
        <taxon>Actinomycetes</taxon>
        <taxon>Frankiales</taxon>
        <taxon>Frankiaceae</taxon>
        <taxon>Frankia</taxon>
    </lineage>
</organism>
<sequence>MHRAAPRERGAATARLVCFSGAGFSDQLTAAAAASRDVLLVGAADLYADA</sequence>